<feature type="domain" description="YncI copper-binding" evidence="2">
    <location>
        <begin position="24"/>
        <end position="159"/>
    </location>
</feature>
<dbReference type="InterPro" id="IPR038507">
    <property type="entry name" value="YcnI-like_sf"/>
</dbReference>
<feature type="signal peptide" evidence="1">
    <location>
        <begin position="1"/>
        <end position="23"/>
    </location>
</feature>
<proteinExistence type="predicted"/>
<organism evidence="3 4">
    <name type="scientific">Thamnidium elegans</name>
    <dbReference type="NCBI Taxonomy" id="101142"/>
    <lineage>
        <taxon>Eukaryota</taxon>
        <taxon>Fungi</taxon>
        <taxon>Fungi incertae sedis</taxon>
        <taxon>Mucoromycota</taxon>
        <taxon>Mucoromycotina</taxon>
        <taxon>Mucoromycetes</taxon>
        <taxon>Mucorales</taxon>
        <taxon>Mucorineae</taxon>
        <taxon>Mucoraceae</taxon>
        <taxon>Thamnidium</taxon>
    </lineage>
</organism>
<dbReference type="Pfam" id="PF07987">
    <property type="entry name" value="DUF1775"/>
    <property type="match status" value="1"/>
</dbReference>
<sequence>MVFTTRDALVVSAFAIAISSVHGHINLSPKYAEPNQVLDTMFHVPHGCNGSSTVSISVTVPETITNLTARPVDNWSLATAYRDSSNASVNTITWSGGLLKGTDAFDFPIVLTVPNVDLSSQTNVSFYFPVVQTCEVGSINWTSTSTAHGSADGEPAPALIVVKNATQAAADALAIKGTASASAPAPTATGNSGNQIYAGLLPVVAAIAALSISL</sequence>
<dbReference type="EMBL" id="JAEPRE010000047">
    <property type="protein sequence ID" value="KAG2234719.1"/>
    <property type="molecule type" value="Genomic_DNA"/>
</dbReference>
<evidence type="ECO:0000259" key="2">
    <source>
        <dbReference type="Pfam" id="PF07987"/>
    </source>
</evidence>
<evidence type="ECO:0000256" key="1">
    <source>
        <dbReference type="SAM" id="SignalP"/>
    </source>
</evidence>
<keyword evidence="4" id="KW-1185">Reference proteome</keyword>
<accession>A0A8H7SQ08</accession>
<dbReference type="AlphaFoldDB" id="A0A8H7SQ08"/>
<comment type="caution">
    <text evidence="3">The sequence shown here is derived from an EMBL/GenBank/DDBJ whole genome shotgun (WGS) entry which is preliminary data.</text>
</comment>
<dbReference type="InterPro" id="IPR012533">
    <property type="entry name" value="YcnI-copper_dom"/>
</dbReference>
<keyword evidence="1" id="KW-0732">Signal</keyword>
<dbReference type="Proteomes" id="UP000613177">
    <property type="component" value="Unassembled WGS sequence"/>
</dbReference>
<name>A0A8H7SQ08_9FUNG</name>
<evidence type="ECO:0000313" key="3">
    <source>
        <dbReference type="EMBL" id="KAG2234719.1"/>
    </source>
</evidence>
<gene>
    <name evidence="3" type="ORF">INT48_004157</name>
</gene>
<reference evidence="3" key="1">
    <citation type="submission" date="2021-01" db="EMBL/GenBank/DDBJ databases">
        <title>Metabolic potential, ecology and presence of endohyphal bacteria is reflected in genomic diversity of Mucoromycotina.</title>
        <authorList>
            <person name="Muszewska A."/>
            <person name="Okrasinska A."/>
            <person name="Steczkiewicz K."/>
            <person name="Drgas O."/>
            <person name="Orlowska M."/>
            <person name="Perlinska-Lenart U."/>
            <person name="Aleksandrzak-Piekarczyk T."/>
            <person name="Szatraj K."/>
            <person name="Zielenkiewicz U."/>
            <person name="Pilsyk S."/>
            <person name="Malc E."/>
            <person name="Mieczkowski P."/>
            <person name="Kruszewska J.S."/>
            <person name="Biernat P."/>
            <person name="Pawlowska J."/>
        </authorList>
    </citation>
    <scope>NUCLEOTIDE SEQUENCE</scope>
    <source>
        <strain evidence="3">WA0000018081</strain>
    </source>
</reference>
<protein>
    <recommendedName>
        <fullName evidence="2">YncI copper-binding domain-containing protein</fullName>
    </recommendedName>
</protein>
<dbReference type="Gene3D" id="2.60.40.2230">
    <property type="entry name" value="Uncharacterised protein YcnI-like PF07987, DUF1775"/>
    <property type="match status" value="1"/>
</dbReference>
<evidence type="ECO:0000313" key="4">
    <source>
        <dbReference type="Proteomes" id="UP000613177"/>
    </source>
</evidence>
<feature type="chain" id="PRO_5034349119" description="YncI copper-binding domain-containing protein" evidence="1">
    <location>
        <begin position="24"/>
        <end position="214"/>
    </location>
</feature>